<dbReference type="Proteomes" id="UP000249746">
    <property type="component" value="Unassembled WGS sequence"/>
</dbReference>
<sequence>MKTQEFQPIINFIWSVADDLLRDVYVKGKYRDVILPMTILRRIDVLLEPTKERVLKTYNAYKDKLENFDNLLGGDKGSNLGFHNHSNFTLQTLLNDPKNIRINFENYLDGFSENIKDIISKFKFKNQLDTLEEANILYGVIERFCSPKINLSINPILDDKGKIIHKGLSNLGMGYVFEELIRKFNEENNEEAGEHFTPREIIELMTHLVFLPVKEQIKEGIYTIYDNACGSGGMLTESKEFITDSLMQSKASIHLYGQEINPETYAICKADMLIKGEDPNNIKYGSTLSDDKLGNLKFDFMLTNPPYGKSWEKDQKELGVDSKKTCKDLRFQVGITSKSDGQMMFLLNMLSKMKPCEEANPESQKSKESKNSNSTQSKLKGSRIASVHNGSSLFNSDSGMVAIRKHIIANDYLESIVALPTNMFYNTGIPTFIWIITNNKPEHKKGKVQLINATSPKYFSKMKKSLGQKQNEMTKEHIEKITDLFLNFSENEDCKILDNSDFGYTKILIEKPKSTESLKDDEKFAKLKDKDKILQKLQELESSPKDFKDRAEFFSYLGVKLKKSEENLLLDSDKTNNTEKIPLKVDIQSYYDNEVKPYVSNSWMAWESASVGYEILFNKYFYTYTPPRSLKEIDSELKELEKEVQDLLSEIIQ</sequence>
<dbReference type="GO" id="GO:0032259">
    <property type="term" value="P:methylation"/>
    <property type="evidence" value="ECO:0007669"/>
    <property type="project" value="UniProtKB-KW"/>
</dbReference>
<evidence type="ECO:0000313" key="11">
    <source>
        <dbReference type="EMBL" id="PZT48919.1"/>
    </source>
</evidence>
<feature type="domain" description="DNA methylase adenine-specific" evidence="9">
    <location>
        <begin position="173"/>
        <end position="355"/>
    </location>
</feature>
<evidence type="ECO:0000256" key="2">
    <source>
        <dbReference type="ARBA" id="ARBA00011900"/>
    </source>
</evidence>
<dbReference type="InterPro" id="IPR022749">
    <property type="entry name" value="D12N6_MeTrfase_N"/>
</dbReference>
<evidence type="ECO:0000256" key="5">
    <source>
        <dbReference type="ARBA" id="ARBA00022691"/>
    </source>
</evidence>
<dbReference type="InterPro" id="IPR029063">
    <property type="entry name" value="SAM-dependent_MTases_sf"/>
</dbReference>
<dbReference type="GO" id="GO:0009307">
    <property type="term" value="P:DNA restriction-modification system"/>
    <property type="evidence" value="ECO:0007669"/>
    <property type="project" value="UniProtKB-KW"/>
</dbReference>
<keyword evidence="12" id="KW-1185">Reference proteome</keyword>
<dbReference type="EMBL" id="NBIU01000002">
    <property type="protein sequence ID" value="PZT48919.1"/>
    <property type="molecule type" value="Genomic_DNA"/>
</dbReference>
<gene>
    <name evidence="11" type="ORF">B6S12_01085</name>
</gene>
<comment type="similarity">
    <text evidence="1">Belongs to the N(4)/N(6)-methyltransferase family.</text>
</comment>
<dbReference type="Pfam" id="PF12161">
    <property type="entry name" value="HsdM_N"/>
    <property type="match status" value="1"/>
</dbReference>
<proteinExistence type="inferred from homology"/>
<feature type="domain" description="N6 adenine-specific DNA methyltransferase N-terminal" evidence="10">
    <location>
        <begin position="11"/>
        <end position="144"/>
    </location>
</feature>
<dbReference type="InterPro" id="IPR002052">
    <property type="entry name" value="DNA_methylase_N6_adenine_CS"/>
</dbReference>
<name>A0A2W6MXZ2_9HELI</name>
<dbReference type="AlphaFoldDB" id="A0A2W6MXZ2"/>
<reference evidence="11 12" key="1">
    <citation type="submission" date="2017-03" db="EMBL/GenBank/DDBJ databases">
        <title>Genomic and clinical evidence uncovers the enterohepatic species Helicobacter valdiviensis as a potential human intestinal pathogen.</title>
        <authorList>
            <person name="Fresia P."/>
            <person name="Jara R."/>
            <person name="Sierra R."/>
            <person name="Ferres I."/>
            <person name="Greif G."/>
            <person name="Iraola G."/>
            <person name="Collado L."/>
        </authorList>
    </citation>
    <scope>NUCLEOTIDE SEQUENCE [LARGE SCALE GENOMIC DNA]</scope>
    <source>
        <strain evidence="11 12">WBE14</strain>
    </source>
</reference>
<keyword evidence="3 11" id="KW-0489">Methyltransferase</keyword>
<dbReference type="GO" id="GO:0008170">
    <property type="term" value="F:N-methyltransferase activity"/>
    <property type="evidence" value="ECO:0007669"/>
    <property type="project" value="InterPro"/>
</dbReference>
<dbReference type="InterPro" id="IPR003356">
    <property type="entry name" value="DNA_methylase_A-5"/>
</dbReference>
<comment type="caution">
    <text evidence="11">The sequence shown here is derived from an EMBL/GenBank/DDBJ whole genome shotgun (WGS) entry which is preliminary data.</text>
</comment>
<evidence type="ECO:0000256" key="8">
    <source>
        <dbReference type="SAM" id="MobiDB-lite"/>
    </source>
</evidence>
<protein>
    <recommendedName>
        <fullName evidence="2">site-specific DNA-methyltransferase (adenine-specific)</fullName>
        <ecNumber evidence="2">2.1.1.72</ecNumber>
    </recommendedName>
</protein>
<comment type="catalytic activity">
    <reaction evidence="7">
        <text>a 2'-deoxyadenosine in DNA + S-adenosyl-L-methionine = an N(6)-methyl-2'-deoxyadenosine in DNA + S-adenosyl-L-homocysteine + H(+)</text>
        <dbReference type="Rhea" id="RHEA:15197"/>
        <dbReference type="Rhea" id="RHEA-COMP:12418"/>
        <dbReference type="Rhea" id="RHEA-COMP:12419"/>
        <dbReference type="ChEBI" id="CHEBI:15378"/>
        <dbReference type="ChEBI" id="CHEBI:57856"/>
        <dbReference type="ChEBI" id="CHEBI:59789"/>
        <dbReference type="ChEBI" id="CHEBI:90615"/>
        <dbReference type="ChEBI" id="CHEBI:90616"/>
        <dbReference type="EC" id="2.1.1.72"/>
    </reaction>
</comment>
<feature type="domain" description="DNA methylase adenine-specific" evidence="9">
    <location>
        <begin position="382"/>
        <end position="492"/>
    </location>
</feature>
<accession>A0A2W6MXZ2</accession>
<dbReference type="RefSeq" id="WP_111228976.1">
    <property type="nucleotide sequence ID" value="NZ_NBIU01000002.1"/>
</dbReference>
<evidence type="ECO:0000256" key="6">
    <source>
        <dbReference type="ARBA" id="ARBA00022747"/>
    </source>
</evidence>
<dbReference type="PRINTS" id="PR00507">
    <property type="entry name" value="N12N6MTFRASE"/>
</dbReference>
<dbReference type="Pfam" id="PF02384">
    <property type="entry name" value="N6_Mtase"/>
    <property type="match status" value="2"/>
</dbReference>
<organism evidence="11 12">
    <name type="scientific">Helicobacter valdiviensis</name>
    <dbReference type="NCBI Taxonomy" id="1458358"/>
    <lineage>
        <taxon>Bacteria</taxon>
        <taxon>Pseudomonadati</taxon>
        <taxon>Campylobacterota</taxon>
        <taxon>Epsilonproteobacteria</taxon>
        <taxon>Campylobacterales</taxon>
        <taxon>Helicobacteraceae</taxon>
        <taxon>Helicobacter</taxon>
    </lineage>
</organism>
<evidence type="ECO:0000259" key="10">
    <source>
        <dbReference type="Pfam" id="PF12161"/>
    </source>
</evidence>
<keyword evidence="4" id="KW-0808">Transferase</keyword>
<dbReference type="GO" id="GO:0003677">
    <property type="term" value="F:DNA binding"/>
    <property type="evidence" value="ECO:0007669"/>
    <property type="project" value="InterPro"/>
</dbReference>
<dbReference type="OrthoDB" id="9761012at2"/>
<evidence type="ECO:0000313" key="12">
    <source>
        <dbReference type="Proteomes" id="UP000249746"/>
    </source>
</evidence>
<evidence type="ECO:0000256" key="7">
    <source>
        <dbReference type="ARBA" id="ARBA00047942"/>
    </source>
</evidence>
<dbReference type="PANTHER" id="PTHR42933:SF3">
    <property type="entry name" value="TYPE I RESTRICTION ENZYME MJAVIII METHYLASE SUBUNIT"/>
    <property type="match status" value="1"/>
</dbReference>
<evidence type="ECO:0000259" key="9">
    <source>
        <dbReference type="Pfam" id="PF02384"/>
    </source>
</evidence>
<dbReference type="SUPFAM" id="SSF53335">
    <property type="entry name" value="S-adenosyl-L-methionine-dependent methyltransferases"/>
    <property type="match status" value="1"/>
</dbReference>
<keyword evidence="6" id="KW-0680">Restriction system</keyword>
<dbReference type="PROSITE" id="PS00092">
    <property type="entry name" value="N6_MTASE"/>
    <property type="match status" value="1"/>
</dbReference>
<dbReference type="EC" id="2.1.1.72" evidence="2"/>
<keyword evidence="5" id="KW-0949">S-adenosyl-L-methionine</keyword>
<dbReference type="InterPro" id="IPR051537">
    <property type="entry name" value="DNA_Adenine_Mtase"/>
</dbReference>
<dbReference type="GO" id="GO:0009007">
    <property type="term" value="F:site-specific DNA-methyltransferase (adenine-specific) activity"/>
    <property type="evidence" value="ECO:0007669"/>
    <property type="project" value="UniProtKB-EC"/>
</dbReference>
<dbReference type="Gene3D" id="3.40.50.150">
    <property type="entry name" value="Vaccinia Virus protein VP39"/>
    <property type="match status" value="1"/>
</dbReference>
<evidence type="ECO:0000256" key="1">
    <source>
        <dbReference type="ARBA" id="ARBA00006594"/>
    </source>
</evidence>
<dbReference type="PANTHER" id="PTHR42933">
    <property type="entry name" value="SLR6095 PROTEIN"/>
    <property type="match status" value="1"/>
</dbReference>
<evidence type="ECO:0000256" key="4">
    <source>
        <dbReference type="ARBA" id="ARBA00022679"/>
    </source>
</evidence>
<feature type="region of interest" description="Disordered" evidence="8">
    <location>
        <begin position="356"/>
        <end position="383"/>
    </location>
</feature>
<evidence type="ECO:0000256" key="3">
    <source>
        <dbReference type="ARBA" id="ARBA00022603"/>
    </source>
</evidence>